<proteinExistence type="predicted"/>
<evidence type="ECO:0000313" key="2">
    <source>
        <dbReference type="Proteomes" id="UP000823775"/>
    </source>
</evidence>
<name>A0ABS8S1M1_DATST</name>
<protein>
    <submittedName>
        <fullName evidence="1">Uncharacterized protein</fullName>
    </submittedName>
</protein>
<reference evidence="1 2" key="1">
    <citation type="journal article" date="2021" name="BMC Genomics">
        <title>Datura genome reveals duplications of psychoactive alkaloid biosynthetic genes and high mutation rate following tissue culture.</title>
        <authorList>
            <person name="Rajewski A."/>
            <person name="Carter-House D."/>
            <person name="Stajich J."/>
            <person name="Litt A."/>
        </authorList>
    </citation>
    <scope>NUCLEOTIDE SEQUENCE [LARGE SCALE GENOMIC DNA]</scope>
    <source>
        <strain evidence="1">AR-01</strain>
    </source>
</reference>
<comment type="caution">
    <text evidence="1">The sequence shown here is derived from an EMBL/GenBank/DDBJ whole genome shotgun (WGS) entry which is preliminary data.</text>
</comment>
<dbReference type="EMBL" id="JACEIK010000232">
    <property type="protein sequence ID" value="MCD7453000.1"/>
    <property type="molecule type" value="Genomic_DNA"/>
</dbReference>
<evidence type="ECO:0000313" key="1">
    <source>
        <dbReference type="EMBL" id="MCD7453000.1"/>
    </source>
</evidence>
<accession>A0ABS8S1M1</accession>
<dbReference type="Proteomes" id="UP000823775">
    <property type="component" value="Unassembled WGS sequence"/>
</dbReference>
<keyword evidence="2" id="KW-1185">Reference proteome</keyword>
<organism evidence="1 2">
    <name type="scientific">Datura stramonium</name>
    <name type="common">Jimsonweed</name>
    <name type="synonym">Common thornapple</name>
    <dbReference type="NCBI Taxonomy" id="4076"/>
    <lineage>
        <taxon>Eukaryota</taxon>
        <taxon>Viridiplantae</taxon>
        <taxon>Streptophyta</taxon>
        <taxon>Embryophyta</taxon>
        <taxon>Tracheophyta</taxon>
        <taxon>Spermatophyta</taxon>
        <taxon>Magnoliopsida</taxon>
        <taxon>eudicotyledons</taxon>
        <taxon>Gunneridae</taxon>
        <taxon>Pentapetalae</taxon>
        <taxon>asterids</taxon>
        <taxon>lamiids</taxon>
        <taxon>Solanales</taxon>
        <taxon>Solanaceae</taxon>
        <taxon>Solanoideae</taxon>
        <taxon>Datureae</taxon>
        <taxon>Datura</taxon>
    </lineage>
</organism>
<gene>
    <name evidence="1" type="ORF">HAX54_019094</name>
</gene>
<sequence>MEREGLLVPKIGDLVTLNMFLCVEKRGESRERSGGCGGYSDIAGEMEDLASLHHRKEERECSGRWCSEGDDGEEEREKGEGFLPEQRWCDWFFTEKMERGCGQR</sequence>